<sequence length="70" mass="7769">MLTSIIRDRADVAMHRTRGLSVHPATLKGVGEFNAIFFLNPAFAVRNPDVQCKSVRIPDAFTRLLQSTIS</sequence>
<gene>
    <name evidence="1" type="ORF">V4C56_12870</name>
</gene>
<reference evidence="1 2" key="1">
    <citation type="submission" date="2024-01" db="EMBL/GenBank/DDBJ databases">
        <title>The diversity of rhizobia nodulating Mimosa spp. in eleven states of Brazil covering several biomes is determined by host plant, location, and edaphic factors.</title>
        <authorList>
            <person name="Rouws L."/>
            <person name="Barauna A."/>
            <person name="Beukes C."/>
            <person name="De Faria S.M."/>
            <person name="Gross E."/>
            <person name="Dos Reis Junior F.B."/>
            <person name="Simon M."/>
            <person name="Maluk M."/>
            <person name="Odee D.W."/>
            <person name="Kenicer G."/>
            <person name="Young J.P.W."/>
            <person name="Reis V.M."/>
            <person name="Zilli J."/>
            <person name="James E.K."/>
        </authorList>
    </citation>
    <scope>NUCLEOTIDE SEQUENCE [LARGE SCALE GENOMIC DNA]</scope>
    <source>
        <strain evidence="1 2">JPY530</strain>
    </source>
</reference>
<accession>A0ABU9R178</accession>
<keyword evidence="2" id="KW-1185">Reference proteome</keyword>
<dbReference type="RefSeq" id="WP_167528725.1">
    <property type="nucleotide sequence ID" value="NZ_VOQS01000005.1"/>
</dbReference>
<dbReference type="Proteomes" id="UP001481677">
    <property type="component" value="Unassembled WGS sequence"/>
</dbReference>
<dbReference type="EMBL" id="JAZHGA010000007">
    <property type="protein sequence ID" value="MEM5340513.1"/>
    <property type="molecule type" value="Genomic_DNA"/>
</dbReference>
<proteinExistence type="predicted"/>
<protein>
    <submittedName>
        <fullName evidence="1">Uncharacterized protein</fullName>
    </submittedName>
</protein>
<comment type="caution">
    <text evidence="1">The sequence shown here is derived from an EMBL/GenBank/DDBJ whole genome shotgun (WGS) entry which is preliminary data.</text>
</comment>
<evidence type="ECO:0000313" key="1">
    <source>
        <dbReference type="EMBL" id="MEM5340513.1"/>
    </source>
</evidence>
<organism evidence="1 2">
    <name type="scientific">Paraburkholderia azotifigens</name>
    <dbReference type="NCBI Taxonomy" id="2057004"/>
    <lineage>
        <taxon>Bacteria</taxon>
        <taxon>Pseudomonadati</taxon>
        <taxon>Pseudomonadota</taxon>
        <taxon>Betaproteobacteria</taxon>
        <taxon>Burkholderiales</taxon>
        <taxon>Burkholderiaceae</taxon>
        <taxon>Paraburkholderia</taxon>
    </lineage>
</organism>
<name>A0ABU9R178_9BURK</name>
<evidence type="ECO:0000313" key="2">
    <source>
        <dbReference type="Proteomes" id="UP001481677"/>
    </source>
</evidence>